<proteinExistence type="predicted"/>
<dbReference type="Pfam" id="PF04082">
    <property type="entry name" value="Fungal_trans"/>
    <property type="match status" value="1"/>
</dbReference>
<sequence length="558" mass="62103">IKQARNAFPPRHIADFLCNVCINYGTDYLFYFPHRKFRKMLHAFYADPESCGRLNKEFLCMALSCFAIGSQFAHLVDSRLSSIEFACLKTIPGIKFYNSAQALVPSLICDPSVESAQAFTMLSIYAFPFDARGASWSYLGLALRTSLSIGLHKDTLDTELSEADREIRRRTWWSIFLTERVSAIKLGLPEGISEVSVTTPLPQACWALDQGQVNNNLELLLAYISLAKIWRAISEPITPRSVEEIHYLIRELDAWRSSLPDSLTINGINKDSKLYRAVIHIHANYYHAWIILCREPLIALVKSKMANAAWATASSGCSSAGTSQAQEFSDLCLNAARSMLRLYEMLRKDNILARFSFTDFQGCSTSAIIMLLYGVVDRDETYDDYVDSAFEALSYMGTGCDKAQAAVQFIRGFRELTDEAYKRARNLSTNPTVSTTLEDLELYEEWVVSCGETERAQNDGALSLAAHEQEPNCVPLQAENAASMVLATDSTDRGNDMAPVGISGASDWQSETIHSTWLSGVGNDRESEALTMDDLMNSSIPESFVADVTGINLLDFGF</sequence>
<keyword evidence="1" id="KW-0805">Transcription regulation</keyword>
<dbReference type="Proteomes" id="UP000246171">
    <property type="component" value="Unassembled WGS sequence"/>
</dbReference>
<name>A0A317UM49_ASPEC</name>
<gene>
    <name evidence="5" type="ORF">BO83DRAFT_324903</name>
</gene>
<dbReference type="InterPro" id="IPR007219">
    <property type="entry name" value="XnlR_reg_dom"/>
</dbReference>
<evidence type="ECO:0000313" key="6">
    <source>
        <dbReference type="Proteomes" id="UP000246171"/>
    </source>
</evidence>
<feature type="non-terminal residue" evidence="5">
    <location>
        <position position="1"/>
    </location>
</feature>
<dbReference type="PANTHER" id="PTHR47424:SF6">
    <property type="entry name" value="PROLINE UTILIZATION TRANS-ACTIVATOR"/>
    <property type="match status" value="1"/>
</dbReference>
<dbReference type="GeneID" id="37049953"/>
<dbReference type="SMART" id="SM00906">
    <property type="entry name" value="Fungal_trans"/>
    <property type="match status" value="1"/>
</dbReference>
<reference evidence="5" key="1">
    <citation type="submission" date="2016-12" db="EMBL/GenBank/DDBJ databases">
        <title>The genomes of Aspergillus section Nigri reveals drivers in fungal speciation.</title>
        <authorList>
            <consortium name="DOE Joint Genome Institute"/>
            <person name="Vesth T.C."/>
            <person name="Nybo J."/>
            <person name="Theobald S."/>
            <person name="Brandl J."/>
            <person name="Frisvad J.C."/>
            <person name="Nielsen K.F."/>
            <person name="Lyhne E.K."/>
            <person name="Kogle M.E."/>
            <person name="Kuo A."/>
            <person name="Riley R."/>
            <person name="Clum A."/>
            <person name="Nolan M."/>
            <person name="Lipzen A."/>
            <person name="Salamov A."/>
            <person name="Henrissat B."/>
            <person name="Wiebenga A."/>
            <person name="De vries R.P."/>
            <person name="Grigoriev I.V."/>
            <person name="Mortensen U.H."/>
            <person name="Andersen M.R."/>
            <person name="Baker S.E."/>
        </authorList>
    </citation>
    <scope>NUCLEOTIDE SEQUENCE</scope>
    <source>
        <strain evidence="5">CBS 122712</strain>
    </source>
</reference>
<keyword evidence="2" id="KW-0804">Transcription</keyword>
<dbReference type="CDD" id="cd12148">
    <property type="entry name" value="fungal_TF_MHR"/>
    <property type="match status" value="1"/>
</dbReference>
<dbReference type="GO" id="GO:0008270">
    <property type="term" value="F:zinc ion binding"/>
    <property type="evidence" value="ECO:0007669"/>
    <property type="project" value="InterPro"/>
</dbReference>
<dbReference type="GO" id="GO:0006351">
    <property type="term" value="P:DNA-templated transcription"/>
    <property type="evidence" value="ECO:0007669"/>
    <property type="project" value="InterPro"/>
</dbReference>
<keyword evidence="6" id="KW-1185">Reference proteome</keyword>
<organism evidence="5 6">
    <name type="scientific">Aspergillus eucalypticola (strain CBS 122712 / IBT 29274)</name>
    <dbReference type="NCBI Taxonomy" id="1448314"/>
    <lineage>
        <taxon>Eukaryota</taxon>
        <taxon>Fungi</taxon>
        <taxon>Dikarya</taxon>
        <taxon>Ascomycota</taxon>
        <taxon>Pezizomycotina</taxon>
        <taxon>Eurotiomycetes</taxon>
        <taxon>Eurotiomycetidae</taxon>
        <taxon>Eurotiales</taxon>
        <taxon>Aspergillaceae</taxon>
        <taxon>Aspergillus</taxon>
        <taxon>Aspergillus subgen. Circumdati</taxon>
    </lineage>
</organism>
<dbReference type="EMBL" id="MSFU01000039">
    <property type="protein sequence ID" value="PWY63043.1"/>
    <property type="molecule type" value="Genomic_DNA"/>
</dbReference>
<dbReference type="VEuPathDB" id="FungiDB:BO83DRAFT_324903"/>
<dbReference type="PANTHER" id="PTHR47424">
    <property type="entry name" value="REGULATORY PROTEIN GAL4"/>
    <property type="match status" value="1"/>
</dbReference>
<dbReference type="RefSeq" id="XP_025382802.1">
    <property type="nucleotide sequence ID" value="XM_025527991.1"/>
</dbReference>
<keyword evidence="3" id="KW-0539">Nucleus</keyword>
<protein>
    <recommendedName>
        <fullName evidence="4">Xylanolytic transcriptional activator regulatory domain-containing protein</fullName>
    </recommendedName>
</protein>
<evidence type="ECO:0000259" key="4">
    <source>
        <dbReference type="SMART" id="SM00906"/>
    </source>
</evidence>
<dbReference type="OrthoDB" id="2283488at2759"/>
<feature type="domain" description="Xylanolytic transcriptional activator regulatory" evidence="4">
    <location>
        <begin position="135"/>
        <end position="208"/>
    </location>
</feature>
<accession>A0A317UM49</accession>
<dbReference type="AlphaFoldDB" id="A0A317UM49"/>
<comment type="caution">
    <text evidence="5">The sequence shown here is derived from an EMBL/GenBank/DDBJ whole genome shotgun (WGS) entry which is preliminary data.</text>
</comment>
<dbReference type="GO" id="GO:0003677">
    <property type="term" value="F:DNA binding"/>
    <property type="evidence" value="ECO:0007669"/>
    <property type="project" value="InterPro"/>
</dbReference>
<evidence type="ECO:0000256" key="3">
    <source>
        <dbReference type="ARBA" id="ARBA00023242"/>
    </source>
</evidence>
<evidence type="ECO:0000256" key="1">
    <source>
        <dbReference type="ARBA" id="ARBA00023015"/>
    </source>
</evidence>
<evidence type="ECO:0000256" key="2">
    <source>
        <dbReference type="ARBA" id="ARBA00023163"/>
    </source>
</evidence>
<evidence type="ECO:0000313" key="5">
    <source>
        <dbReference type="EMBL" id="PWY63043.1"/>
    </source>
</evidence>
<dbReference type="InterPro" id="IPR051127">
    <property type="entry name" value="Fungal_SecMet_Regulators"/>
</dbReference>